<accession>A0PZ52</accession>
<protein>
    <submittedName>
        <fullName evidence="2">Ferrous iron transport protein B-like protein</fullName>
    </submittedName>
</protein>
<dbReference type="SUPFAM" id="SSF47413">
    <property type="entry name" value="lambda repressor-like DNA-binding domains"/>
    <property type="match status" value="1"/>
</dbReference>
<dbReference type="EMBL" id="CP000382">
    <property type="protein sequence ID" value="ABK60536.1"/>
    <property type="molecule type" value="Genomic_DNA"/>
</dbReference>
<dbReference type="Gene3D" id="1.25.40.10">
    <property type="entry name" value="Tetratricopeptide repeat domain"/>
    <property type="match status" value="2"/>
</dbReference>
<dbReference type="InterPro" id="IPR010982">
    <property type="entry name" value="Lambda_DNA-bd_dom_sf"/>
</dbReference>
<keyword evidence="1" id="KW-0802">TPR repeat</keyword>
<dbReference type="AlphaFoldDB" id="A0PZ52"/>
<dbReference type="Proteomes" id="UP000008220">
    <property type="component" value="Chromosome"/>
</dbReference>
<keyword evidence="3" id="KW-1185">Reference proteome</keyword>
<gene>
    <name evidence="2" type="ordered locus">NT01CX_1573</name>
</gene>
<organism evidence="2 3">
    <name type="scientific">Clostridium novyi (strain NT)</name>
    <dbReference type="NCBI Taxonomy" id="386415"/>
    <lineage>
        <taxon>Bacteria</taxon>
        <taxon>Bacillati</taxon>
        <taxon>Bacillota</taxon>
        <taxon>Clostridia</taxon>
        <taxon>Eubacteriales</taxon>
        <taxon>Clostridiaceae</taxon>
        <taxon>Clostridium</taxon>
    </lineage>
</organism>
<sequence>MEVLSIGEKIKRARIYSGYTLKEVCGDKISVSKLSCIENNKVIPEEWVLEYIASKLKLDIEYLNENIEKQIKKNMKNILENSDSKDYAKQLRYNLLIADKYGYYSLSVNMMHLIFQHFLKQNNMQEVQNLIGTYYDICNKCNTKYAKYVYYMDLGNYFYKNSEFHQSASYFKNIRMYSLYENDDQLAAYSIYGESKCYIQMKKYEDAYKVANKLVNLIDSISDLVDRAKMYKLLAILSLKMDDGKFSEYEKESYKFYGEEKNHCAKAILDFACTMFSVGYKEEAIDYIKKAIDMYPNENKDNLVKFTLLCAEELIKNEILHDAMDLIDNALNCAIKLNNIKFIEKSYYLKAILLRRKGNLASAEMYMNLALDSLTKFGNKKQLCDMYMIMGELYYEIGSLKESLRYFTLAISIQKKL</sequence>
<dbReference type="InterPro" id="IPR019734">
    <property type="entry name" value="TPR_rpt"/>
</dbReference>
<feature type="repeat" description="TPR" evidence="1">
    <location>
        <begin position="265"/>
        <end position="298"/>
    </location>
</feature>
<dbReference type="CDD" id="cd00093">
    <property type="entry name" value="HTH_XRE"/>
    <property type="match status" value="1"/>
</dbReference>
<dbReference type="SMART" id="SM00028">
    <property type="entry name" value="TPR"/>
    <property type="match status" value="4"/>
</dbReference>
<dbReference type="InterPro" id="IPR001387">
    <property type="entry name" value="Cro/C1-type_HTH"/>
</dbReference>
<proteinExistence type="predicted"/>
<dbReference type="eggNOG" id="COG1396">
    <property type="taxonomic scope" value="Bacteria"/>
</dbReference>
<dbReference type="PROSITE" id="PS50005">
    <property type="entry name" value="TPR"/>
    <property type="match status" value="1"/>
</dbReference>
<dbReference type="KEGG" id="cno:NT01CX_1573"/>
<evidence type="ECO:0000256" key="1">
    <source>
        <dbReference type="PROSITE-ProRule" id="PRU00339"/>
    </source>
</evidence>
<evidence type="ECO:0000313" key="2">
    <source>
        <dbReference type="EMBL" id="ABK60536.1"/>
    </source>
</evidence>
<evidence type="ECO:0000313" key="3">
    <source>
        <dbReference type="Proteomes" id="UP000008220"/>
    </source>
</evidence>
<dbReference type="PROSITE" id="PS50293">
    <property type="entry name" value="TPR_REGION"/>
    <property type="match status" value="1"/>
</dbReference>
<name>A0PZ52_CLONN</name>
<reference evidence="2 3" key="1">
    <citation type="journal article" date="2006" name="Nat. Biotechnol.">
        <title>The genome and transcriptomes of the anti-tumor agent Clostridium novyi-NT.</title>
        <authorList>
            <person name="Bettegowda C."/>
            <person name="Huang X."/>
            <person name="Lin J."/>
            <person name="Cheong I."/>
            <person name="Kohli M."/>
            <person name="Szabo S.A."/>
            <person name="Zhang X."/>
            <person name="Diaz L.A. Jr."/>
            <person name="Velculescu V.E."/>
            <person name="Parmigiani G."/>
            <person name="Kinzler K.W."/>
            <person name="Vogelstein B."/>
            <person name="Zhou S."/>
        </authorList>
    </citation>
    <scope>NUCLEOTIDE SEQUENCE [LARGE SCALE GENOMIC DNA]</scope>
    <source>
        <strain evidence="2 3">NT</strain>
    </source>
</reference>
<dbReference type="InterPro" id="IPR011990">
    <property type="entry name" value="TPR-like_helical_dom_sf"/>
</dbReference>
<dbReference type="HOGENOM" id="CLU_651668_0_0_9"/>
<dbReference type="Pfam" id="PF13181">
    <property type="entry name" value="TPR_8"/>
    <property type="match status" value="2"/>
</dbReference>
<dbReference type="RefSeq" id="WP_011721662.1">
    <property type="nucleotide sequence ID" value="NC_008593.1"/>
</dbReference>
<dbReference type="STRING" id="386415.NT01CX_1573"/>
<dbReference type="GO" id="GO:0003677">
    <property type="term" value="F:DNA binding"/>
    <property type="evidence" value="ECO:0007669"/>
    <property type="project" value="InterPro"/>
</dbReference>
<dbReference type="SUPFAM" id="SSF48452">
    <property type="entry name" value="TPR-like"/>
    <property type="match status" value="2"/>
</dbReference>